<organism evidence="1 2">
    <name type="scientific">Parapedobacter indicus</name>
    <dbReference type="NCBI Taxonomy" id="1477437"/>
    <lineage>
        <taxon>Bacteria</taxon>
        <taxon>Pseudomonadati</taxon>
        <taxon>Bacteroidota</taxon>
        <taxon>Sphingobacteriia</taxon>
        <taxon>Sphingobacteriales</taxon>
        <taxon>Sphingobacteriaceae</taxon>
        <taxon>Parapedobacter</taxon>
    </lineage>
</organism>
<dbReference type="OrthoDB" id="9765926at2"/>
<evidence type="ECO:0000313" key="1">
    <source>
        <dbReference type="EMBL" id="SFI52855.1"/>
    </source>
</evidence>
<dbReference type="RefSeq" id="WP_143072904.1">
    <property type="nucleotide sequence ID" value="NZ_FOQO01000004.1"/>
</dbReference>
<dbReference type="InterPro" id="IPR026341">
    <property type="entry name" value="T9SS_type_B"/>
</dbReference>
<sequence>MYTLVLTNAAGCSDTAAFELHVYDPISVPQIRDTVLCGAANEVIRLEAPAGYLAYRWNGGASSGRYFDVSAPGMYSLEVQDEKGCIATTTFEVKPYCKDILIPNTFSPNGDGFNDTWIIGGLEDMAAVVTVFDRNGQLIFQSHGYSVPWDGLYKGRLVPVGAYYYHITTSVGKDFKGALNVLY</sequence>
<dbReference type="STRING" id="1477437.SAMN05444682_104255"/>
<dbReference type="AlphaFoldDB" id="A0A1I3IYC0"/>
<reference evidence="1 2" key="1">
    <citation type="submission" date="2016-10" db="EMBL/GenBank/DDBJ databases">
        <authorList>
            <person name="de Groot N.N."/>
        </authorList>
    </citation>
    <scope>NUCLEOTIDE SEQUENCE [LARGE SCALE GENOMIC DNA]</scope>
    <source>
        <strain evidence="1 2">RK1</strain>
    </source>
</reference>
<keyword evidence="2" id="KW-1185">Reference proteome</keyword>
<proteinExistence type="predicted"/>
<gene>
    <name evidence="1" type="ORF">SAMN05444682_104255</name>
</gene>
<protein>
    <submittedName>
        <fullName evidence="1">Gliding motility-associated C-terminal domain-containing protein</fullName>
    </submittedName>
</protein>
<name>A0A1I3IYC0_9SPHI</name>
<evidence type="ECO:0000313" key="2">
    <source>
        <dbReference type="Proteomes" id="UP000198670"/>
    </source>
</evidence>
<accession>A0A1I3IYC0</accession>
<dbReference type="Proteomes" id="UP000198670">
    <property type="component" value="Unassembled WGS sequence"/>
</dbReference>
<dbReference type="NCBIfam" id="TIGR04131">
    <property type="entry name" value="Bac_Flav_CTERM"/>
    <property type="match status" value="1"/>
</dbReference>
<dbReference type="Pfam" id="PF13585">
    <property type="entry name" value="CHU_C"/>
    <property type="match status" value="1"/>
</dbReference>
<dbReference type="EMBL" id="FOQO01000004">
    <property type="protein sequence ID" value="SFI52855.1"/>
    <property type="molecule type" value="Genomic_DNA"/>
</dbReference>